<comment type="caution">
    <text evidence="1">The sequence shown here is derived from an EMBL/GenBank/DDBJ whole genome shotgun (WGS) entry which is preliminary data.</text>
</comment>
<protein>
    <submittedName>
        <fullName evidence="1">Uncharacterized protein</fullName>
    </submittedName>
</protein>
<evidence type="ECO:0000313" key="2">
    <source>
        <dbReference type="Proteomes" id="UP001165960"/>
    </source>
</evidence>
<name>A0ACC2TFC7_9FUNG</name>
<gene>
    <name evidence="1" type="ORF">DSO57_1020010</name>
</gene>
<keyword evidence="2" id="KW-1185">Reference proteome</keyword>
<sequence length="410" mass="45822">MFPQESPLLLRAILNRFMQHRTSMCFSTAPRLSLPKVSLKGFSIPLIALIPPSLPLPVPRVISNAHSSPALLNFSVLSSQSAQKYLPGIWYLTKWKRYEMPLGAFCLCFLNFLKSILIGKVPWENVRPSIGVRDPVVVHFPEYSKEELVEILARTSPHTLPPFRGSIKKNGAVFRGFAALLYDTAYSSCRNLTEMQHLVTQIYPVFVKPLLDDPTRVLSLLELYSIAKPHFEKATQAIYARNISLTHEASVKGKSPSLLHLPHYSKFLLVASYLASYNPAKSDMEYFYQGAIPGQGTKRQRITHSTAKQAAKKSKIAPQLLGPQPFTLERMLAIFYSIVDDPNLTTTVHIDTQIATLASLQLLTPMGVKSGHAAKLAQLKYKAALPLDATKLIAQQLDFPLDKYLYSDDT</sequence>
<evidence type="ECO:0000313" key="1">
    <source>
        <dbReference type="EMBL" id="KAJ9073121.1"/>
    </source>
</evidence>
<accession>A0ACC2TFC7</accession>
<reference evidence="1" key="1">
    <citation type="submission" date="2022-04" db="EMBL/GenBank/DDBJ databases">
        <title>Genome of the entomopathogenic fungus Entomophthora muscae.</title>
        <authorList>
            <person name="Elya C."/>
            <person name="Lovett B.R."/>
            <person name="Lee E."/>
            <person name="Macias A.M."/>
            <person name="Hajek A.E."/>
            <person name="De Bivort B.L."/>
            <person name="Kasson M.T."/>
            <person name="De Fine Licht H.H."/>
            <person name="Stajich J.E."/>
        </authorList>
    </citation>
    <scope>NUCLEOTIDE SEQUENCE</scope>
    <source>
        <strain evidence="1">Berkeley</strain>
    </source>
</reference>
<dbReference type="Proteomes" id="UP001165960">
    <property type="component" value="Unassembled WGS sequence"/>
</dbReference>
<dbReference type="EMBL" id="QTSX02002932">
    <property type="protein sequence ID" value="KAJ9073121.1"/>
    <property type="molecule type" value="Genomic_DNA"/>
</dbReference>
<organism evidence="1 2">
    <name type="scientific">Entomophthora muscae</name>
    <dbReference type="NCBI Taxonomy" id="34485"/>
    <lineage>
        <taxon>Eukaryota</taxon>
        <taxon>Fungi</taxon>
        <taxon>Fungi incertae sedis</taxon>
        <taxon>Zoopagomycota</taxon>
        <taxon>Entomophthoromycotina</taxon>
        <taxon>Entomophthoromycetes</taxon>
        <taxon>Entomophthorales</taxon>
        <taxon>Entomophthoraceae</taxon>
        <taxon>Entomophthora</taxon>
    </lineage>
</organism>
<proteinExistence type="predicted"/>